<feature type="domain" description="Tetrapyrrole methylase" evidence="10">
    <location>
        <begin position="40"/>
        <end position="253"/>
    </location>
</feature>
<dbReference type="InterPro" id="IPR035996">
    <property type="entry name" value="4pyrrol_Methylase_sf"/>
</dbReference>
<dbReference type="InterPro" id="IPR050161">
    <property type="entry name" value="Siro_Cobalamin_biosynth"/>
</dbReference>
<dbReference type="CDD" id="cd11642">
    <property type="entry name" value="SUMT"/>
    <property type="match status" value="1"/>
</dbReference>
<keyword evidence="4 9" id="KW-0489">Methyltransferase</keyword>
<reference evidence="11 12" key="1">
    <citation type="submission" date="2023-07" db="EMBL/GenBank/DDBJ databases">
        <title>Sorghum-associated microbial communities from plants grown in Nebraska, USA.</title>
        <authorList>
            <person name="Schachtman D."/>
        </authorList>
    </citation>
    <scope>NUCLEOTIDE SEQUENCE [LARGE SCALE GENOMIC DNA]</scope>
    <source>
        <strain evidence="11 12">4138</strain>
    </source>
</reference>
<accession>A0ABU1W1W4</accession>
<dbReference type="PROSITE" id="PS00839">
    <property type="entry name" value="SUMT_1"/>
    <property type="match status" value="1"/>
</dbReference>
<evidence type="ECO:0000313" key="12">
    <source>
        <dbReference type="Proteomes" id="UP001257909"/>
    </source>
</evidence>
<dbReference type="RefSeq" id="WP_310279474.1">
    <property type="nucleotide sequence ID" value="NZ_JAVDWR010000009.1"/>
</dbReference>
<dbReference type="Gene3D" id="3.30.950.10">
    <property type="entry name" value="Methyltransferase, Cobalt-precorrin-4 Transmethylase, Domain 2"/>
    <property type="match status" value="1"/>
</dbReference>
<comment type="pathway">
    <text evidence="1">Cofactor biosynthesis; adenosylcobalamin biosynthesis.</text>
</comment>
<dbReference type="GO" id="GO:0004851">
    <property type="term" value="F:uroporphyrin-III C-methyltransferase activity"/>
    <property type="evidence" value="ECO:0007669"/>
    <property type="project" value="UniProtKB-EC"/>
</dbReference>
<evidence type="ECO:0000259" key="10">
    <source>
        <dbReference type="Pfam" id="PF00590"/>
    </source>
</evidence>
<keyword evidence="11" id="KW-0456">Lyase</keyword>
<dbReference type="PANTHER" id="PTHR45790:SF3">
    <property type="entry name" value="S-ADENOSYL-L-METHIONINE-DEPENDENT UROPORPHYRINOGEN III METHYLTRANSFERASE, CHLOROPLASTIC"/>
    <property type="match status" value="1"/>
</dbReference>
<comment type="pathway">
    <text evidence="8">Porphyrin-containing compound metabolism; siroheme biosynthesis; precorrin-2 from uroporphyrinogen III: step 1/1.</text>
</comment>
<keyword evidence="6" id="KW-0949">S-adenosyl-L-methionine</keyword>
<dbReference type="InterPro" id="IPR014777">
    <property type="entry name" value="4pyrrole_Mease_sub1"/>
</dbReference>
<dbReference type="GO" id="GO:0051266">
    <property type="term" value="F:sirohydrochlorin ferrochelatase activity"/>
    <property type="evidence" value="ECO:0007669"/>
    <property type="project" value="UniProtKB-EC"/>
</dbReference>
<name>A0ABU1W1W4_9GAMM</name>
<keyword evidence="11" id="KW-0560">Oxidoreductase</keyword>
<comment type="similarity">
    <text evidence="2 9">Belongs to the precorrin methyltransferase family.</text>
</comment>
<dbReference type="Pfam" id="PF00590">
    <property type="entry name" value="TP_methylase"/>
    <property type="match status" value="1"/>
</dbReference>
<dbReference type="PANTHER" id="PTHR45790">
    <property type="entry name" value="SIROHEME SYNTHASE-RELATED"/>
    <property type="match status" value="1"/>
</dbReference>
<dbReference type="InterPro" id="IPR000878">
    <property type="entry name" value="4pyrrol_Mease"/>
</dbReference>
<evidence type="ECO:0000256" key="6">
    <source>
        <dbReference type="ARBA" id="ARBA00022691"/>
    </source>
</evidence>
<sequence length="292" mass="31316">MSVISHLLRVPQAAQWLSGWNWKGEAAQTEQQKPEGKGQVVLIGAGPGDPELLTVKAQRLLQQADVLLFDSLVSAELLAIAPRRCKKVFVGKRAGRHAMPQQEINQLLVEYGQQGGLVVRLKGGDPAIFGRVSEEAAALQQAGIAFAIVPGVTSACAASAYCGIPLTARGCATSVQFLTAQFADPLRQPDWSCYQYRANGSNPTLVVYMGLNRLQQLCAGLVCVGWPQDTPIALLDQVSTAQQKQLQGTLFDINDRLAAHPLAGPTLIVVGEVLDQRMKVDLSLLQQVAVTS</sequence>
<evidence type="ECO:0000256" key="8">
    <source>
        <dbReference type="ARBA" id="ARBA00025705"/>
    </source>
</evidence>
<dbReference type="Proteomes" id="UP001257909">
    <property type="component" value="Unassembled WGS sequence"/>
</dbReference>
<protein>
    <recommendedName>
        <fullName evidence="3">uroporphyrinogen-III C-methyltransferase</fullName>
        <ecNumber evidence="3">2.1.1.107</ecNumber>
    </recommendedName>
</protein>
<evidence type="ECO:0000313" key="11">
    <source>
        <dbReference type="EMBL" id="MDR7121830.1"/>
    </source>
</evidence>
<evidence type="ECO:0000256" key="4">
    <source>
        <dbReference type="ARBA" id="ARBA00022603"/>
    </source>
</evidence>
<evidence type="ECO:0000256" key="5">
    <source>
        <dbReference type="ARBA" id="ARBA00022679"/>
    </source>
</evidence>
<dbReference type="EMBL" id="JAVDWR010000009">
    <property type="protein sequence ID" value="MDR7121830.1"/>
    <property type="molecule type" value="Genomic_DNA"/>
</dbReference>
<dbReference type="NCBIfam" id="NF004790">
    <property type="entry name" value="PRK06136.1"/>
    <property type="match status" value="1"/>
</dbReference>
<evidence type="ECO:0000256" key="2">
    <source>
        <dbReference type="ARBA" id="ARBA00005879"/>
    </source>
</evidence>
<dbReference type="GO" id="GO:0043115">
    <property type="term" value="F:precorrin-2 dehydrogenase activity"/>
    <property type="evidence" value="ECO:0007669"/>
    <property type="project" value="UniProtKB-EC"/>
</dbReference>
<dbReference type="InterPro" id="IPR006366">
    <property type="entry name" value="CobA/CysG_C"/>
</dbReference>
<dbReference type="EC" id="2.1.1.107" evidence="3"/>
<dbReference type="GO" id="GO:0032259">
    <property type="term" value="P:methylation"/>
    <property type="evidence" value="ECO:0007669"/>
    <property type="project" value="UniProtKB-KW"/>
</dbReference>
<evidence type="ECO:0000256" key="7">
    <source>
        <dbReference type="ARBA" id="ARBA00023244"/>
    </source>
</evidence>
<dbReference type="PROSITE" id="PS00840">
    <property type="entry name" value="SUMT_2"/>
    <property type="match status" value="1"/>
</dbReference>
<dbReference type="InterPro" id="IPR014776">
    <property type="entry name" value="4pyrrole_Mease_sub2"/>
</dbReference>
<dbReference type="Gene3D" id="3.40.1010.10">
    <property type="entry name" value="Cobalt-precorrin-4 Transmethylase, Domain 1"/>
    <property type="match status" value="1"/>
</dbReference>
<proteinExistence type="inferred from homology"/>
<keyword evidence="7" id="KW-0627">Porphyrin biosynthesis</keyword>
<keyword evidence="12" id="KW-1185">Reference proteome</keyword>
<dbReference type="NCBIfam" id="TIGR01469">
    <property type="entry name" value="cobA_cysG_Cterm"/>
    <property type="match status" value="1"/>
</dbReference>
<organism evidence="11 12">
    <name type="scientific">Rheinheimera soli</name>
    <dbReference type="NCBI Taxonomy" id="443616"/>
    <lineage>
        <taxon>Bacteria</taxon>
        <taxon>Pseudomonadati</taxon>
        <taxon>Pseudomonadota</taxon>
        <taxon>Gammaproteobacteria</taxon>
        <taxon>Chromatiales</taxon>
        <taxon>Chromatiaceae</taxon>
        <taxon>Rheinheimera</taxon>
    </lineage>
</organism>
<comment type="caution">
    <text evidence="11">The sequence shown here is derived from an EMBL/GenBank/DDBJ whole genome shotgun (WGS) entry which is preliminary data.</text>
</comment>
<dbReference type="SUPFAM" id="SSF53790">
    <property type="entry name" value="Tetrapyrrole methylase"/>
    <property type="match status" value="1"/>
</dbReference>
<evidence type="ECO:0000256" key="1">
    <source>
        <dbReference type="ARBA" id="ARBA00004953"/>
    </source>
</evidence>
<evidence type="ECO:0000256" key="3">
    <source>
        <dbReference type="ARBA" id="ARBA00012162"/>
    </source>
</evidence>
<gene>
    <name evidence="11" type="ORF">J2W69_002787</name>
</gene>
<keyword evidence="5 9" id="KW-0808">Transferase</keyword>
<evidence type="ECO:0000256" key="9">
    <source>
        <dbReference type="RuleBase" id="RU003960"/>
    </source>
</evidence>
<dbReference type="InterPro" id="IPR003043">
    <property type="entry name" value="Uropor_MeTrfase_CS"/>
</dbReference>